<feature type="region of interest" description="Disordered" evidence="1">
    <location>
        <begin position="1"/>
        <end position="37"/>
    </location>
</feature>
<evidence type="ECO:0000313" key="3">
    <source>
        <dbReference type="Proteomes" id="UP000198460"/>
    </source>
</evidence>
<gene>
    <name evidence="2" type="ORF">BSIN_2529</name>
</gene>
<sequence>MRQAARPVRGMRRLPASTDTGSATRPACERAVHRLHH</sequence>
<feature type="compositionally biased region" description="Basic and acidic residues" evidence="1">
    <location>
        <begin position="27"/>
        <end position="37"/>
    </location>
</feature>
<protein>
    <submittedName>
        <fullName evidence="2">Uncharacterized protein</fullName>
    </submittedName>
</protein>
<accession>A0A238H2I8</accession>
<name>A0A238H2I8_9BURK</name>
<evidence type="ECO:0000256" key="1">
    <source>
        <dbReference type="SAM" id="MobiDB-lite"/>
    </source>
</evidence>
<reference evidence="2 3" key="1">
    <citation type="submission" date="2017-04" db="EMBL/GenBank/DDBJ databases">
        <authorList>
            <person name="Afonso C.L."/>
            <person name="Miller P.J."/>
            <person name="Scott M.A."/>
            <person name="Spackman E."/>
            <person name="Goraichik I."/>
            <person name="Dimitrov K.M."/>
            <person name="Suarez D.L."/>
            <person name="Swayne D.E."/>
        </authorList>
    </citation>
    <scope>NUCLEOTIDE SEQUENCE [LARGE SCALE GENOMIC DNA]</scope>
    <source>
        <strain evidence="2">LMG 28154</strain>
    </source>
</reference>
<evidence type="ECO:0000313" key="2">
    <source>
        <dbReference type="EMBL" id="SMF99511.1"/>
    </source>
</evidence>
<proteinExistence type="predicted"/>
<dbReference type="EMBL" id="FXAN01000041">
    <property type="protein sequence ID" value="SMF99511.1"/>
    <property type="molecule type" value="Genomic_DNA"/>
</dbReference>
<dbReference type="Proteomes" id="UP000198460">
    <property type="component" value="Unassembled WGS sequence"/>
</dbReference>
<organism evidence="2 3">
    <name type="scientific">Burkholderia singularis</name>
    <dbReference type="NCBI Taxonomy" id="1503053"/>
    <lineage>
        <taxon>Bacteria</taxon>
        <taxon>Pseudomonadati</taxon>
        <taxon>Pseudomonadota</taxon>
        <taxon>Betaproteobacteria</taxon>
        <taxon>Burkholderiales</taxon>
        <taxon>Burkholderiaceae</taxon>
        <taxon>Burkholderia</taxon>
        <taxon>pseudomallei group</taxon>
    </lineage>
</organism>
<dbReference type="AlphaFoldDB" id="A0A238H2I8"/>